<dbReference type="GO" id="GO:0006508">
    <property type="term" value="P:proteolysis"/>
    <property type="evidence" value="ECO:0007669"/>
    <property type="project" value="InterPro"/>
</dbReference>
<dbReference type="InterPro" id="IPR001461">
    <property type="entry name" value="Aspartic_peptidase_A1"/>
</dbReference>
<dbReference type="PROSITE" id="PS51767">
    <property type="entry name" value="PEPTIDASE_A1"/>
    <property type="match status" value="1"/>
</dbReference>
<dbReference type="InterPro" id="IPR021109">
    <property type="entry name" value="Peptidase_aspartic_dom_sf"/>
</dbReference>
<name>A0A4S4KFS5_9APHY</name>
<dbReference type="Pfam" id="PF00026">
    <property type="entry name" value="Asp"/>
    <property type="match status" value="1"/>
</dbReference>
<feature type="chain" id="PRO_5020731350" description="Peptidase A1 domain-containing protein" evidence="2">
    <location>
        <begin position="21"/>
        <end position="311"/>
    </location>
</feature>
<dbReference type="PRINTS" id="PR00792">
    <property type="entry name" value="PEPSIN"/>
</dbReference>
<sequence>MLSKFALITILALDFALWAGSTVISRRGVSIPLRKNLPPTNTTVSLSKRDRNHAQDLLTQELRRSDHGIGKRDTSEVTVDNGILQYTVDVDIGTPPTTFLDNLGPSQVPFSIAIPPNTVDPGTSGTLVFGPPDESLFTGTIDFVPITTTAPSSQFWGIDASISYGSTVLTATTAGIIDTQVNLIMLATDIYQEYVAATGAVFNERVGMLTSVRPNDLQSLFFTIGSVTYEVTFDAQVWPLSLNLEINGEDDVFYLVIADSGQPSGSGTDFILGTAFLERFLVAFDDTDSTIGFATTPYTDVVVNSARDRDD</sequence>
<evidence type="ECO:0000256" key="1">
    <source>
        <dbReference type="ARBA" id="ARBA00007447"/>
    </source>
</evidence>
<evidence type="ECO:0000313" key="5">
    <source>
        <dbReference type="Proteomes" id="UP000309038"/>
    </source>
</evidence>
<evidence type="ECO:0000259" key="3">
    <source>
        <dbReference type="PROSITE" id="PS51767"/>
    </source>
</evidence>
<reference evidence="4 5" key="1">
    <citation type="submission" date="2019-02" db="EMBL/GenBank/DDBJ databases">
        <title>Genome sequencing of the rare red list fungi Phlebia centrifuga.</title>
        <authorList>
            <person name="Buettner E."/>
            <person name="Kellner H."/>
        </authorList>
    </citation>
    <scope>NUCLEOTIDE SEQUENCE [LARGE SCALE GENOMIC DNA]</scope>
    <source>
        <strain evidence="4 5">DSM 108282</strain>
    </source>
</reference>
<gene>
    <name evidence="4" type="ORF">EW026_g4913</name>
</gene>
<dbReference type="SUPFAM" id="SSF50630">
    <property type="entry name" value="Acid proteases"/>
    <property type="match status" value="1"/>
</dbReference>
<keyword evidence="5" id="KW-1185">Reference proteome</keyword>
<dbReference type="InterPro" id="IPR033121">
    <property type="entry name" value="PEPTIDASE_A1"/>
</dbReference>
<dbReference type="GO" id="GO:0004190">
    <property type="term" value="F:aspartic-type endopeptidase activity"/>
    <property type="evidence" value="ECO:0007669"/>
    <property type="project" value="InterPro"/>
</dbReference>
<feature type="signal peptide" evidence="2">
    <location>
        <begin position="1"/>
        <end position="20"/>
    </location>
</feature>
<comment type="caution">
    <text evidence="4">The sequence shown here is derived from an EMBL/GenBank/DDBJ whole genome shotgun (WGS) entry which is preliminary data.</text>
</comment>
<dbReference type="EMBL" id="SGPJ01000194">
    <property type="protein sequence ID" value="THG97021.1"/>
    <property type="molecule type" value="Genomic_DNA"/>
</dbReference>
<dbReference type="Proteomes" id="UP000309038">
    <property type="component" value="Unassembled WGS sequence"/>
</dbReference>
<feature type="domain" description="Peptidase A1" evidence="3">
    <location>
        <begin position="1"/>
        <end position="294"/>
    </location>
</feature>
<keyword evidence="2" id="KW-0732">Signal</keyword>
<dbReference type="PANTHER" id="PTHR47966:SF51">
    <property type="entry name" value="BETA-SITE APP-CLEAVING ENZYME, ISOFORM A-RELATED"/>
    <property type="match status" value="1"/>
</dbReference>
<protein>
    <recommendedName>
        <fullName evidence="3">Peptidase A1 domain-containing protein</fullName>
    </recommendedName>
</protein>
<evidence type="ECO:0000256" key="2">
    <source>
        <dbReference type="SAM" id="SignalP"/>
    </source>
</evidence>
<dbReference type="Gene3D" id="2.40.70.10">
    <property type="entry name" value="Acid Proteases"/>
    <property type="match status" value="1"/>
</dbReference>
<comment type="similarity">
    <text evidence="1">Belongs to the peptidase A1 family.</text>
</comment>
<evidence type="ECO:0000313" key="4">
    <source>
        <dbReference type="EMBL" id="THG97021.1"/>
    </source>
</evidence>
<organism evidence="4 5">
    <name type="scientific">Hermanssonia centrifuga</name>
    <dbReference type="NCBI Taxonomy" id="98765"/>
    <lineage>
        <taxon>Eukaryota</taxon>
        <taxon>Fungi</taxon>
        <taxon>Dikarya</taxon>
        <taxon>Basidiomycota</taxon>
        <taxon>Agaricomycotina</taxon>
        <taxon>Agaricomycetes</taxon>
        <taxon>Polyporales</taxon>
        <taxon>Meruliaceae</taxon>
        <taxon>Hermanssonia</taxon>
    </lineage>
</organism>
<dbReference type="PANTHER" id="PTHR47966">
    <property type="entry name" value="BETA-SITE APP-CLEAVING ENZYME, ISOFORM A-RELATED"/>
    <property type="match status" value="1"/>
</dbReference>
<proteinExistence type="inferred from homology"/>
<dbReference type="AlphaFoldDB" id="A0A4S4KFS5"/>
<accession>A0A4S4KFS5</accession>